<organism evidence="8 9">
    <name type="scientific">Actinomyces graevenitzii</name>
    <dbReference type="NCBI Taxonomy" id="55565"/>
    <lineage>
        <taxon>Bacteria</taxon>
        <taxon>Bacillati</taxon>
        <taxon>Actinomycetota</taxon>
        <taxon>Actinomycetes</taxon>
        <taxon>Actinomycetales</taxon>
        <taxon>Actinomycetaceae</taxon>
        <taxon>Actinomyces</taxon>
    </lineage>
</organism>
<evidence type="ECO:0000259" key="7">
    <source>
        <dbReference type="PROSITE" id="PS51352"/>
    </source>
</evidence>
<keyword evidence="3 6" id="KW-0560">Oxidoreductase</keyword>
<sequence>MATVTLAGTPVTTVGELPQVGSPAPTCELVANDLSPIKLGDYAGKRVVLNIFPSIDTGVCAASVHHFNKLAGGLDNTVVLCVSNDLPFAQGRFCGAEGIENVATASGFRSKFGQHYGLTMAQGPLSGLLARAVVVIEPDGTVGYVQLVPEIKQEPDYDAVVEYLGN</sequence>
<keyword evidence="2 6" id="KW-0049">Antioxidant</keyword>
<dbReference type="SUPFAM" id="SSF52833">
    <property type="entry name" value="Thioredoxin-like"/>
    <property type="match status" value="1"/>
</dbReference>
<dbReference type="PROSITE" id="PS01265">
    <property type="entry name" value="TPX"/>
    <property type="match status" value="1"/>
</dbReference>
<dbReference type="InterPro" id="IPR036249">
    <property type="entry name" value="Thioredoxin-like_sf"/>
</dbReference>
<evidence type="ECO:0000313" key="8">
    <source>
        <dbReference type="EMBL" id="UQF79890.1"/>
    </source>
</evidence>
<comment type="similarity">
    <text evidence="6">Belongs to the peroxiredoxin family. Tpx subfamily.</text>
</comment>
<keyword evidence="1 6" id="KW-0575">Peroxidase</keyword>
<dbReference type="PANTHER" id="PTHR43110:SF1">
    <property type="entry name" value="THIOL PEROXIDASE"/>
    <property type="match status" value="1"/>
</dbReference>
<dbReference type="KEGG" id="agh:M3I41_01005"/>
<dbReference type="InterPro" id="IPR002065">
    <property type="entry name" value="TPX"/>
</dbReference>
<keyword evidence="4 6" id="KW-1015">Disulfide bond</keyword>
<dbReference type="Proteomes" id="UP000830236">
    <property type="component" value="Chromosome"/>
</dbReference>
<keyword evidence="5 6" id="KW-0676">Redox-active center</keyword>
<dbReference type="CDD" id="cd03014">
    <property type="entry name" value="PRX_Atyp2cys"/>
    <property type="match status" value="1"/>
</dbReference>
<dbReference type="InterPro" id="IPR018219">
    <property type="entry name" value="Tpx_CS"/>
</dbReference>
<feature type="disulfide bond" description="Redox-active" evidence="6">
    <location>
        <begin position="60"/>
        <end position="94"/>
    </location>
</feature>
<name>A0A9E7DD67_9ACTO</name>
<dbReference type="AlphaFoldDB" id="A0A9E7DD67"/>
<reference evidence="8" key="1">
    <citation type="submission" date="2022-05" db="EMBL/GenBank/DDBJ databases">
        <title>Using nanopore sequencing to obtain complete genomes from saliva samples.</title>
        <authorList>
            <person name="Baker J.L."/>
        </authorList>
    </citation>
    <scope>NUCLEOTIDE SEQUENCE</scope>
    <source>
        <strain evidence="8">JCVI-JB-Ag32</strain>
    </source>
</reference>
<feature type="domain" description="Thioredoxin" evidence="7">
    <location>
        <begin position="18"/>
        <end position="166"/>
    </location>
</feature>
<dbReference type="GO" id="GO:0008379">
    <property type="term" value="F:thioredoxin peroxidase activity"/>
    <property type="evidence" value="ECO:0007669"/>
    <property type="project" value="UniProtKB-UniRule"/>
</dbReference>
<evidence type="ECO:0000256" key="4">
    <source>
        <dbReference type="ARBA" id="ARBA00023157"/>
    </source>
</evidence>
<accession>A0A9E7DD67</accession>
<dbReference type="Gene3D" id="3.40.30.10">
    <property type="entry name" value="Glutaredoxin"/>
    <property type="match status" value="1"/>
</dbReference>
<dbReference type="Pfam" id="PF08534">
    <property type="entry name" value="Redoxin"/>
    <property type="match status" value="1"/>
</dbReference>
<dbReference type="HAMAP" id="MF_00269">
    <property type="entry name" value="Tpx"/>
    <property type="match status" value="1"/>
</dbReference>
<evidence type="ECO:0000256" key="3">
    <source>
        <dbReference type="ARBA" id="ARBA00023002"/>
    </source>
</evidence>
<proteinExistence type="inferred from homology"/>
<evidence type="ECO:0000256" key="5">
    <source>
        <dbReference type="ARBA" id="ARBA00023284"/>
    </source>
</evidence>
<dbReference type="InterPro" id="IPR050455">
    <property type="entry name" value="Tpx_Peroxidase_subfamily"/>
</dbReference>
<comment type="miscellaneous">
    <text evidence="6">The active site is a conserved redox-active cysteine residue, the peroxidatic cysteine (C(P)), which makes the nucleophilic attack on the peroxide substrate. The peroxide oxidizes the C(P)-SH to cysteine sulfenic acid (C(P)-SOH), which then reacts with another cysteine residue, the resolving cysteine (C(R)), to form a disulfide bridge. The disulfide is subsequently reduced by an appropriate electron donor to complete the catalytic cycle. In this atypical 2-Cys peroxiredoxin, C(R) is present in the same subunit to form an intramolecular disulfide. The disulfide is subsequently reduced by thioredoxin.</text>
</comment>
<dbReference type="InterPro" id="IPR013766">
    <property type="entry name" value="Thioredoxin_domain"/>
</dbReference>
<dbReference type="EC" id="1.11.1.24" evidence="6"/>
<evidence type="ECO:0000256" key="2">
    <source>
        <dbReference type="ARBA" id="ARBA00022862"/>
    </source>
</evidence>
<gene>
    <name evidence="6 8" type="primary">tpx</name>
    <name evidence="8" type="ORF">M3I41_01005</name>
</gene>
<comment type="subunit">
    <text evidence="6">Homodimer.</text>
</comment>
<dbReference type="InterPro" id="IPR013740">
    <property type="entry name" value="Redoxin"/>
</dbReference>
<protein>
    <recommendedName>
        <fullName evidence="6">Thiol peroxidase</fullName>
        <shortName evidence="6">Tpx</shortName>
        <ecNumber evidence="6">1.11.1.24</ecNumber>
    </recommendedName>
    <alternativeName>
        <fullName evidence="6">Peroxiredoxin tpx</fullName>
        <shortName evidence="6">Prx</shortName>
    </alternativeName>
    <alternativeName>
        <fullName evidence="6">Thioredoxin peroxidase</fullName>
    </alternativeName>
    <alternativeName>
        <fullName evidence="6">Thioredoxin-dependent peroxiredoxin</fullName>
    </alternativeName>
</protein>
<feature type="active site" description="Cysteine sulfenic acid (-SOH) intermediate" evidence="6">
    <location>
        <position position="60"/>
    </location>
</feature>
<dbReference type="PANTHER" id="PTHR43110">
    <property type="entry name" value="THIOL PEROXIDASE"/>
    <property type="match status" value="1"/>
</dbReference>
<dbReference type="PROSITE" id="PS51352">
    <property type="entry name" value="THIOREDOXIN_2"/>
    <property type="match status" value="1"/>
</dbReference>
<comment type="catalytic activity">
    <reaction evidence="6">
        <text>a hydroperoxide + [thioredoxin]-dithiol = an alcohol + [thioredoxin]-disulfide + H2O</text>
        <dbReference type="Rhea" id="RHEA:62620"/>
        <dbReference type="Rhea" id="RHEA-COMP:10698"/>
        <dbReference type="Rhea" id="RHEA-COMP:10700"/>
        <dbReference type="ChEBI" id="CHEBI:15377"/>
        <dbReference type="ChEBI" id="CHEBI:29950"/>
        <dbReference type="ChEBI" id="CHEBI:30879"/>
        <dbReference type="ChEBI" id="CHEBI:35924"/>
        <dbReference type="ChEBI" id="CHEBI:50058"/>
        <dbReference type="EC" id="1.11.1.24"/>
    </reaction>
</comment>
<evidence type="ECO:0000256" key="1">
    <source>
        <dbReference type="ARBA" id="ARBA00022559"/>
    </source>
</evidence>
<comment type="function">
    <text evidence="6">Thiol-specific peroxidase that catalyzes the reduction of hydrogen peroxide and organic hydroperoxides to water and alcohols, respectively. Plays a role in cell protection against oxidative stress by detoxifying peroxides.</text>
</comment>
<evidence type="ECO:0000256" key="6">
    <source>
        <dbReference type="HAMAP-Rule" id="MF_00269"/>
    </source>
</evidence>
<dbReference type="EMBL" id="CP097095">
    <property type="protein sequence ID" value="UQF79890.1"/>
    <property type="molecule type" value="Genomic_DNA"/>
</dbReference>
<evidence type="ECO:0000313" key="9">
    <source>
        <dbReference type="Proteomes" id="UP000830236"/>
    </source>
</evidence>
<dbReference type="NCBIfam" id="NF001808">
    <property type="entry name" value="PRK00522.1"/>
    <property type="match status" value="1"/>
</dbReference>